<dbReference type="AlphaFoldDB" id="A0A917LF43"/>
<gene>
    <name evidence="7" type="ORF">GCM10010916_37040</name>
</gene>
<dbReference type="RefSeq" id="WP_188532563.1">
    <property type="nucleotide sequence ID" value="NZ_BMGR01000013.1"/>
</dbReference>
<dbReference type="InterPro" id="IPR025997">
    <property type="entry name" value="SBP_2_dom"/>
</dbReference>
<name>A0A917LF43_9BACL</name>
<feature type="domain" description="Periplasmic binding protein" evidence="6">
    <location>
        <begin position="124"/>
        <end position="376"/>
    </location>
</feature>
<dbReference type="SUPFAM" id="SSF53822">
    <property type="entry name" value="Periplasmic binding protein-like I"/>
    <property type="match status" value="1"/>
</dbReference>
<evidence type="ECO:0000313" key="8">
    <source>
        <dbReference type="Proteomes" id="UP000644756"/>
    </source>
</evidence>
<dbReference type="GO" id="GO:0030313">
    <property type="term" value="C:cell envelope"/>
    <property type="evidence" value="ECO:0007669"/>
    <property type="project" value="UniProtKB-SubCell"/>
</dbReference>
<dbReference type="InterPro" id="IPR028082">
    <property type="entry name" value="Peripla_BP_I"/>
</dbReference>
<keyword evidence="3 5" id="KW-0732">Signal</keyword>
<evidence type="ECO:0000256" key="4">
    <source>
        <dbReference type="SAM" id="MobiDB-lite"/>
    </source>
</evidence>
<proteinExistence type="inferred from homology"/>
<dbReference type="Gene3D" id="3.40.50.2300">
    <property type="match status" value="2"/>
</dbReference>
<evidence type="ECO:0000256" key="5">
    <source>
        <dbReference type="SAM" id="SignalP"/>
    </source>
</evidence>
<reference evidence="7" key="1">
    <citation type="journal article" date="2014" name="Int. J. Syst. Evol. Microbiol.">
        <title>Complete genome sequence of Corynebacterium casei LMG S-19264T (=DSM 44701T), isolated from a smear-ripened cheese.</title>
        <authorList>
            <consortium name="US DOE Joint Genome Institute (JGI-PGF)"/>
            <person name="Walter F."/>
            <person name="Albersmeier A."/>
            <person name="Kalinowski J."/>
            <person name="Ruckert C."/>
        </authorList>
    </citation>
    <scope>NUCLEOTIDE SEQUENCE</scope>
    <source>
        <strain evidence="7">CGMCC 1.12987</strain>
    </source>
</reference>
<comment type="caution">
    <text evidence="7">The sequence shown here is derived from an EMBL/GenBank/DDBJ whole genome shotgun (WGS) entry which is preliminary data.</text>
</comment>
<dbReference type="EMBL" id="BMGR01000013">
    <property type="protein sequence ID" value="GGG16779.1"/>
    <property type="molecule type" value="Genomic_DNA"/>
</dbReference>
<organism evidence="7 8">
    <name type="scientific">Paenibacillus abyssi</name>
    <dbReference type="NCBI Taxonomy" id="1340531"/>
    <lineage>
        <taxon>Bacteria</taxon>
        <taxon>Bacillati</taxon>
        <taxon>Bacillota</taxon>
        <taxon>Bacilli</taxon>
        <taxon>Bacillales</taxon>
        <taxon>Paenibacillaceae</taxon>
        <taxon>Paenibacillus</taxon>
    </lineage>
</organism>
<sequence length="432" mass="47473">MQKKKNRMLLNLSMAIVLITALLVGCSSPATQSASTPANSNAAVGGNDSNSEGGLYKLTQEDVMEIYEEGIQMKYQDIHMDEAVESASLADLELTEEEKEKIRAMDLKIAFEKDGLDDAGKWQLQGAKEIADDLGITIADTWIAADKTGVSQLDDFQRIESFAQNYDAFFTLPVDLAATSEVLKKIMEKTKVGFLASAPFDLDWNHPNFVGVSDADGYMAGVYSAKAAIKIANGQGTIGKIGWVNGQNGSFHTVQKRYEGWDAVFAENPDVKVVERWYDSPVNARQVISSMLASNPDIKVLLIDFANPPADQAQAILKERGLKPWQDIAMVTIDLDNTITVPMATSGPDNNYTAAFVSQTWYEVGKNLIKLYAKHLLYGDEAPKFIASPPLPLTTWNNLKPSFEAAVPSNYNIPKDITDLTDQWDLGIEVQE</sequence>
<dbReference type="PANTHER" id="PTHR46847">
    <property type="entry name" value="D-ALLOSE-BINDING PERIPLASMIC PROTEIN-RELATED"/>
    <property type="match status" value="1"/>
</dbReference>
<protein>
    <recommendedName>
        <fullName evidence="6">Periplasmic binding protein domain-containing protein</fullName>
    </recommendedName>
</protein>
<evidence type="ECO:0000256" key="2">
    <source>
        <dbReference type="ARBA" id="ARBA00007639"/>
    </source>
</evidence>
<accession>A0A917LF43</accession>
<reference evidence="7" key="2">
    <citation type="submission" date="2020-09" db="EMBL/GenBank/DDBJ databases">
        <authorList>
            <person name="Sun Q."/>
            <person name="Zhou Y."/>
        </authorList>
    </citation>
    <scope>NUCLEOTIDE SEQUENCE</scope>
    <source>
        <strain evidence="7">CGMCC 1.12987</strain>
    </source>
</reference>
<feature type="signal peptide" evidence="5">
    <location>
        <begin position="1"/>
        <end position="33"/>
    </location>
</feature>
<keyword evidence="8" id="KW-1185">Reference proteome</keyword>
<evidence type="ECO:0000259" key="6">
    <source>
        <dbReference type="Pfam" id="PF13407"/>
    </source>
</evidence>
<evidence type="ECO:0000256" key="1">
    <source>
        <dbReference type="ARBA" id="ARBA00004196"/>
    </source>
</evidence>
<dbReference type="Proteomes" id="UP000644756">
    <property type="component" value="Unassembled WGS sequence"/>
</dbReference>
<feature type="chain" id="PRO_5039593735" description="Periplasmic binding protein domain-containing protein" evidence="5">
    <location>
        <begin position="34"/>
        <end position="432"/>
    </location>
</feature>
<dbReference type="PANTHER" id="PTHR46847:SF1">
    <property type="entry name" value="D-ALLOSE-BINDING PERIPLASMIC PROTEIN-RELATED"/>
    <property type="match status" value="1"/>
</dbReference>
<dbReference type="GO" id="GO:0030246">
    <property type="term" value="F:carbohydrate binding"/>
    <property type="evidence" value="ECO:0007669"/>
    <property type="project" value="UniProtKB-ARBA"/>
</dbReference>
<evidence type="ECO:0000313" key="7">
    <source>
        <dbReference type="EMBL" id="GGG16779.1"/>
    </source>
</evidence>
<evidence type="ECO:0000256" key="3">
    <source>
        <dbReference type="ARBA" id="ARBA00022729"/>
    </source>
</evidence>
<feature type="region of interest" description="Disordered" evidence="4">
    <location>
        <begin position="30"/>
        <end position="53"/>
    </location>
</feature>
<feature type="compositionally biased region" description="Low complexity" evidence="4">
    <location>
        <begin position="30"/>
        <end position="43"/>
    </location>
</feature>
<comment type="similarity">
    <text evidence="2">Belongs to the bacterial solute-binding protein 2 family.</text>
</comment>
<dbReference type="PROSITE" id="PS51257">
    <property type="entry name" value="PROKAR_LIPOPROTEIN"/>
    <property type="match status" value="1"/>
</dbReference>
<dbReference type="Pfam" id="PF13407">
    <property type="entry name" value="Peripla_BP_4"/>
    <property type="match status" value="1"/>
</dbReference>
<comment type="subcellular location">
    <subcellularLocation>
        <location evidence="1">Cell envelope</location>
    </subcellularLocation>
</comment>